<organism evidence="1 2">
    <name type="scientific">Lophiotrema nucula</name>
    <dbReference type="NCBI Taxonomy" id="690887"/>
    <lineage>
        <taxon>Eukaryota</taxon>
        <taxon>Fungi</taxon>
        <taxon>Dikarya</taxon>
        <taxon>Ascomycota</taxon>
        <taxon>Pezizomycotina</taxon>
        <taxon>Dothideomycetes</taxon>
        <taxon>Pleosporomycetidae</taxon>
        <taxon>Pleosporales</taxon>
        <taxon>Lophiotremataceae</taxon>
        <taxon>Lophiotrema</taxon>
    </lineage>
</organism>
<evidence type="ECO:0000313" key="2">
    <source>
        <dbReference type="Proteomes" id="UP000799770"/>
    </source>
</evidence>
<dbReference type="EMBL" id="ML977319">
    <property type="protein sequence ID" value="KAF2117347.1"/>
    <property type="molecule type" value="Genomic_DNA"/>
</dbReference>
<name>A0A6A5ZF43_9PLEO</name>
<dbReference type="Proteomes" id="UP000799770">
    <property type="component" value="Unassembled WGS sequence"/>
</dbReference>
<keyword evidence="2" id="KW-1185">Reference proteome</keyword>
<proteinExistence type="predicted"/>
<protein>
    <submittedName>
        <fullName evidence="1">Uncharacterized protein</fullName>
    </submittedName>
</protein>
<sequence>MAQYQIQEVHQDRYLPVDLPDALERPWGKDLTTKDHIKAGNRACVVVNCAEVGAHSFDTSSPASQGHAPATQSDIPSALQVHQDRHLPVDLPDAIQRPWGKDFITKDHIKPGNRACVLVNCTEDGATTSFGGLTNPTSKLRFTPLVHSVMPGFKITANFTVVEFTSDNVNLWRTLTRLCPTAPSTGTYYNISFRLPEATEQWSRRNSFLSCRSKPDDISKGAVLQTQVLQWLQGFEEQAYKVEVFIERGYPDLRYSMPYWQGLLGRRQQLKDMDAPACNEWYLTRFPQYIEGKQFGGGYQGFVVDPTTLPIYPWLQDPKKPGKYGDLFTENYVLEHPQFSKALTDFYNAPGKTFRCDFKRGTASTTWRISVGLSIPSVQEEDEHELMLPRNGSKVYLTIIKPGLAWEPRDTWEATVYHSNKPAQALILVLRNPQGRMANGLTEGV</sequence>
<gene>
    <name evidence="1" type="ORF">BDV96DRAFT_644771</name>
</gene>
<dbReference type="AlphaFoldDB" id="A0A6A5ZF43"/>
<evidence type="ECO:0000313" key="1">
    <source>
        <dbReference type="EMBL" id="KAF2117347.1"/>
    </source>
</evidence>
<reference evidence="1" key="1">
    <citation type="journal article" date="2020" name="Stud. Mycol.">
        <title>101 Dothideomycetes genomes: a test case for predicting lifestyles and emergence of pathogens.</title>
        <authorList>
            <person name="Haridas S."/>
            <person name="Albert R."/>
            <person name="Binder M."/>
            <person name="Bloem J."/>
            <person name="Labutti K."/>
            <person name="Salamov A."/>
            <person name="Andreopoulos B."/>
            <person name="Baker S."/>
            <person name="Barry K."/>
            <person name="Bills G."/>
            <person name="Bluhm B."/>
            <person name="Cannon C."/>
            <person name="Castanera R."/>
            <person name="Culley D."/>
            <person name="Daum C."/>
            <person name="Ezra D."/>
            <person name="Gonzalez J."/>
            <person name="Henrissat B."/>
            <person name="Kuo A."/>
            <person name="Liang C."/>
            <person name="Lipzen A."/>
            <person name="Lutzoni F."/>
            <person name="Magnuson J."/>
            <person name="Mondo S."/>
            <person name="Nolan M."/>
            <person name="Ohm R."/>
            <person name="Pangilinan J."/>
            <person name="Park H.-J."/>
            <person name="Ramirez L."/>
            <person name="Alfaro M."/>
            <person name="Sun H."/>
            <person name="Tritt A."/>
            <person name="Yoshinaga Y."/>
            <person name="Zwiers L.-H."/>
            <person name="Turgeon B."/>
            <person name="Goodwin S."/>
            <person name="Spatafora J."/>
            <person name="Crous P."/>
            <person name="Grigoriev I."/>
        </authorList>
    </citation>
    <scope>NUCLEOTIDE SEQUENCE</scope>
    <source>
        <strain evidence="1">CBS 627.86</strain>
    </source>
</reference>
<accession>A0A6A5ZF43</accession>